<dbReference type="InterPro" id="IPR002401">
    <property type="entry name" value="Cyt_P450_E_grp-I"/>
</dbReference>
<evidence type="ECO:0000256" key="3">
    <source>
        <dbReference type="ARBA" id="ARBA00022617"/>
    </source>
</evidence>
<dbReference type="EMBL" id="ABDF02000003">
    <property type="protein sequence ID" value="EHK25883.1"/>
    <property type="molecule type" value="Genomic_DNA"/>
</dbReference>
<dbReference type="GO" id="GO:0005506">
    <property type="term" value="F:iron ion binding"/>
    <property type="evidence" value="ECO:0007669"/>
    <property type="project" value="InterPro"/>
</dbReference>
<evidence type="ECO:0000256" key="7">
    <source>
        <dbReference type="RuleBase" id="RU000461"/>
    </source>
</evidence>
<dbReference type="PANTHER" id="PTHR24305">
    <property type="entry name" value="CYTOCHROME P450"/>
    <property type="match status" value="1"/>
</dbReference>
<evidence type="ECO:0000256" key="6">
    <source>
        <dbReference type="PIRSR" id="PIRSR602401-1"/>
    </source>
</evidence>
<evidence type="ECO:0000313" key="8">
    <source>
        <dbReference type="EMBL" id="EHK25883.1"/>
    </source>
</evidence>
<dbReference type="CDD" id="cd11058">
    <property type="entry name" value="CYP60B-like"/>
    <property type="match status" value="1"/>
</dbReference>
<evidence type="ECO:0000256" key="2">
    <source>
        <dbReference type="ARBA" id="ARBA00010617"/>
    </source>
</evidence>
<dbReference type="SUPFAM" id="SSF48264">
    <property type="entry name" value="Cytochrome P450"/>
    <property type="match status" value="1"/>
</dbReference>
<dbReference type="GeneID" id="25790649"/>
<dbReference type="Gene3D" id="1.10.630.10">
    <property type="entry name" value="Cytochrome P450"/>
    <property type="match status" value="1"/>
</dbReference>
<dbReference type="InterPro" id="IPR036396">
    <property type="entry name" value="Cyt_P450_sf"/>
</dbReference>
<comment type="caution">
    <text evidence="8">The sequence shown here is derived from an EMBL/GenBank/DDBJ whole genome shotgun (WGS) entry which is preliminary data.</text>
</comment>
<evidence type="ECO:0000313" key="9">
    <source>
        <dbReference type="Proteomes" id="UP000007115"/>
    </source>
</evidence>
<proteinExistence type="inferred from homology"/>
<evidence type="ECO:0000256" key="5">
    <source>
        <dbReference type="ARBA" id="ARBA00023004"/>
    </source>
</evidence>
<keyword evidence="7" id="KW-0560">Oxidoreductase</keyword>
<dbReference type="eggNOG" id="KOG0158">
    <property type="taxonomic scope" value="Eukaryota"/>
</dbReference>
<dbReference type="PANTHER" id="PTHR24305:SF210">
    <property type="entry name" value="CYTOCHROME P450 MONOOXYGENASE ASQL-RELATED"/>
    <property type="match status" value="1"/>
</dbReference>
<dbReference type="Proteomes" id="UP000007115">
    <property type="component" value="Unassembled WGS sequence"/>
</dbReference>
<protein>
    <recommendedName>
        <fullName evidence="10">Cytochrome P450 monooxygenase</fullName>
    </recommendedName>
</protein>
<dbReference type="VEuPathDB" id="FungiDB:TRIVIDRAFT_212112"/>
<accession>G9MK99</accession>
<sequence length="489" mass="55964">MSNLPPKRGKLLYRVLFYNLYFHPLRKYPGPFLWIAFPWLKNISLIRGKADHALVAFHERFGPVVRTAPNILSFTSLTAWRDIYGTGHAELPKHIFKGSGMEERPNIITANARDHHRFRRALLPAFSNDALARQEPLVNGYVEQLINQLRGIAESDNSIADISKWYTMTTFDIFGELAYGESFNGLATGKVHPWIRALSDMKSLVPLLVFPSISWILVLLLTTAEQRGSLAEHQQRSMELTYKRIKNKEIQERGDIMTFVLREHGEDQGLTDYEMACNADIIISAGSETTGTAMTGITYYMLRNPEKLAKCVDEIRSAFETEESINFKETTAKLPYLTACIEEGLRLFPPVPTGLLRETLPGRPTLIDGHLIPERTVVAVHHLATYHSESNFHDAKSFLPERWLPEIHSEPTSPFYKDNRSCLKPFSYGPRNCIGRNLAYHEIRLILSRVLWNFDLSLKPGFEDWAIGQRSYQLWEKPSLMVDVKMRTV</sequence>
<name>G9MK99_HYPVG</name>
<dbReference type="STRING" id="413071.G9MK99"/>
<dbReference type="InParanoid" id="G9MK99"/>
<keyword evidence="3 6" id="KW-0349">Heme</keyword>
<keyword evidence="9" id="KW-1185">Reference proteome</keyword>
<evidence type="ECO:0008006" key="10">
    <source>
        <dbReference type="Google" id="ProtNLM"/>
    </source>
</evidence>
<keyword evidence="4 6" id="KW-0479">Metal-binding</keyword>
<dbReference type="GO" id="GO:0004497">
    <property type="term" value="F:monooxygenase activity"/>
    <property type="evidence" value="ECO:0007669"/>
    <property type="project" value="UniProtKB-KW"/>
</dbReference>
<dbReference type="GO" id="GO:0020037">
    <property type="term" value="F:heme binding"/>
    <property type="evidence" value="ECO:0007669"/>
    <property type="project" value="InterPro"/>
</dbReference>
<comment type="cofactor">
    <cofactor evidence="1 6">
        <name>heme</name>
        <dbReference type="ChEBI" id="CHEBI:30413"/>
    </cofactor>
</comment>
<dbReference type="HOGENOM" id="CLU_001570_14_11_1"/>
<reference evidence="8 9" key="1">
    <citation type="journal article" date="2011" name="Genome Biol.">
        <title>Comparative genome sequence analysis underscores mycoparasitism as the ancestral life style of Trichoderma.</title>
        <authorList>
            <person name="Kubicek C.P."/>
            <person name="Herrera-Estrella A."/>
            <person name="Seidl-Seiboth V."/>
            <person name="Martinez D.A."/>
            <person name="Druzhinina I.S."/>
            <person name="Thon M."/>
            <person name="Zeilinger S."/>
            <person name="Casas-Flores S."/>
            <person name="Horwitz B.A."/>
            <person name="Mukherjee P.K."/>
            <person name="Mukherjee M."/>
            <person name="Kredics L."/>
            <person name="Alcaraz L.D."/>
            <person name="Aerts A."/>
            <person name="Antal Z."/>
            <person name="Atanasova L."/>
            <person name="Cervantes-Badillo M.G."/>
            <person name="Challacombe J."/>
            <person name="Chertkov O."/>
            <person name="McCluskey K."/>
            <person name="Coulpier F."/>
            <person name="Deshpande N."/>
            <person name="von Doehren H."/>
            <person name="Ebbole D.J."/>
            <person name="Esquivel-Naranjo E.U."/>
            <person name="Fekete E."/>
            <person name="Flipphi M."/>
            <person name="Glaser F."/>
            <person name="Gomez-Rodriguez E.Y."/>
            <person name="Gruber S."/>
            <person name="Han C."/>
            <person name="Henrissat B."/>
            <person name="Hermosa R."/>
            <person name="Hernandez-Onate M."/>
            <person name="Karaffa L."/>
            <person name="Kosti I."/>
            <person name="Le Crom S."/>
            <person name="Lindquist E."/>
            <person name="Lucas S."/>
            <person name="Luebeck M."/>
            <person name="Luebeck P.S."/>
            <person name="Margeot A."/>
            <person name="Metz B."/>
            <person name="Misra M."/>
            <person name="Nevalainen H."/>
            <person name="Omann M."/>
            <person name="Packer N."/>
            <person name="Perrone G."/>
            <person name="Uresti-Rivera E.E."/>
            <person name="Salamov A."/>
            <person name="Schmoll M."/>
            <person name="Seiboth B."/>
            <person name="Shapiro H."/>
            <person name="Sukno S."/>
            <person name="Tamayo-Ramos J.A."/>
            <person name="Tisch D."/>
            <person name="Wiest A."/>
            <person name="Wilkinson H.H."/>
            <person name="Zhang M."/>
            <person name="Coutinho P.M."/>
            <person name="Kenerley C.M."/>
            <person name="Monte E."/>
            <person name="Baker S.E."/>
            <person name="Grigoriev I.V."/>
        </authorList>
    </citation>
    <scope>NUCLEOTIDE SEQUENCE [LARGE SCALE GENOMIC DNA]</scope>
    <source>
        <strain evidence="9">Gv29-8 / FGSC 10586</strain>
    </source>
</reference>
<evidence type="ECO:0000256" key="1">
    <source>
        <dbReference type="ARBA" id="ARBA00001971"/>
    </source>
</evidence>
<dbReference type="InterPro" id="IPR001128">
    <property type="entry name" value="Cyt_P450"/>
</dbReference>
<dbReference type="Pfam" id="PF00067">
    <property type="entry name" value="p450"/>
    <property type="match status" value="1"/>
</dbReference>
<dbReference type="OMA" id="GIMMPPK"/>
<dbReference type="RefSeq" id="XP_013960077.1">
    <property type="nucleotide sequence ID" value="XM_014104602.1"/>
</dbReference>
<gene>
    <name evidence="8" type="ORF">TRIVIDRAFT_212112</name>
</gene>
<dbReference type="InterPro" id="IPR017972">
    <property type="entry name" value="Cyt_P450_CS"/>
</dbReference>
<dbReference type="OrthoDB" id="5119769at2759"/>
<dbReference type="PRINTS" id="PR00463">
    <property type="entry name" value="EP450I"/>
</dbReference>
<organism evidence="8 9">
    <name type="scientific">Hypocrea virens (strain Gv29-8 / FGSC 10586)</name>
    <name type="common">Gliocladium virens</name>
    <name type="synonym">Trichoderma virens</name>
    <dbReference type="NCBI Taxonomy" id="413071"/>
    <lineage>
        <taxon>Eukaryota</taxon>
        <taxon>Fungi</taxon>
        <taxon>Dikarya</taxon>
        <taxon>Ascomycota</taxon>
        <taxon>Pezizomycotina</taxon>
        <taxon>Sordariomycetes</taxon>
        <taxon>Hypocreomycetidae</taxon>
        <taxon>Hypocreales</taxon>
        <taxon>Hypocreaceae</taxon>
        <taxon>Trichoderma</taxon>
    </lineage>
</organism>
<dbReference type="AlphaFoldDB" id="G9MK99"/>
<dbReference type="InterPro" id="IPR050121">
    <property type="entry name" value="Cytochrome_P450_monoxygenase"/>
</dbReference>
<keyword evidence="7" id="KW-0503">Monooxygenase</keyword>
<dbReference type="PRINTS" id="PR00385">
    <property type="entry name" value="P450"/>
</dbReference>
<evidence type="ECO:0000256" key="4">
    <source>
        <dbReference type="ARBA" id="ARBA00022723"/>
    </source>
</evidence>
<dbReference type="GO" id="GO:0016705">
    <property type="term" value="F:oxidoreductase activity, acting on paired donors, with incorporation or reduction of molecular oxygen"/>
    <property type="evidence" value="ECO:0007669"/>
    <property type="project" value="InterPro"/>
</dbReference>
<comment type="similarity">
    <text evidence="2 7">Belongs to the cytochrome P450 family.</text>
</comment>
<keyword evidence="5 6" id="KW-0408">Iron</keyword>
<feature type="binding site" description="axial binding residue" evidence="6">
    <location>
        <position position="433"/>
    </location>
    <ligand>
        <name>heme</name>
        <dbReference type="ChEBI" id="CHEBI:30413"/>
    </ligand>
    <ligandPart>
        <name>Fe</name>
        <dbReference type="ChEBI" id="CHEBI:18248"/>
    </ligandPart>
</feature>
<dbReference type="PROSITE" id="PS00086">
    <property type="entry name" value="CYTOCHROME_P450"/>
    <property type="match status" value="1"/>
</dbReference>